<evidence type="ECO:0000313" key="2">
    <source>
        <dbReference type="EMBL" id="KAH7951892.1"/>
    </source>
</evidence>
<evidence type="ECO:0000313" key="3">
    <source>
        <dbReference type="Proteomes" id="UP000821837"/>
    </source>
</evidence>
<feature type="region of interest" description="Disordered" evidence="1">
    <location>
        <begin position="91"/>
        <end position="112"/>
    </location>
</feature>
<organism evidence="2 3">
    <name type="scientific">Rhipicephalus sanguineus</name>
    <name type="common">Brown dog tick</name>
    <name type="synonym">Ixodes sanguineus</name>
    <dbReference type="NCBI Taxonomy" id="34632"/>
    <lineage>
        <taxon>Eukaryota</taxon>
        <taxon>Metazoa</taxon>
        <taxon>Ecdysozoa</taxon>
        <taxon>Arthropoda</taxon>
        <taxon>Chelicerata</taxon>
        <taxon>Arachnida</taxon>
        <taxon>Acari</taxon>
        <taxon>Parasitiformes</taxon>
        <taxon>Ixodida</taxon>
        <taxon>Ixodoidea</taxon>
        <taxon>Ixodidae</taxon>
        <taxon>Rhipicephalinae</taxon>
        <taxon>Rhipicephalus</taxon>
        <taxon>Rhipicephalus</taxon>
    </lineage>
</organism>
<reference evidence="2" key="2">
    <citation type="submission" date="2021-09" db="EMBL/GenBank/DDBJ databases">
        <authorList>
            <person name="Jia N."/>
            <person name="Wang J."/>
            <person name="Shi W."/>
            <person name="Du L."/>
            <person name="Sun Y."/>
            <person name="Zhan W."/>
            <person name="Jiang J."/>
            <person name="Wang Q."/>
            <person name="Zhang B."/>
            <person name="Ji P."/>
            <person name="Sakyi L.B."/>
            <person name="Cui X."/>
            <person name="Yuan T."/>
            <person name="Jiang B."/>
            <person name="Yang W."/>
            <person name="Lam T.T.-Y."/>
            <person name="Chang Q."/>
            <person name="Ding S."/>
            <person name="Wang X."/>
            <person name="Zhu J."/>
            <person name="Ruan X."/>
            <person name="Zhao L."/>
            <person name="Wei J."/>
            <person name="Que T."/>
            <person name="Du C."/>
            <person name="Cheng J."/>
            <person name="Dai P."/>
            <person name="Han X."/>
            <person name="Huang E."/>
            <person name="Gao Y."/>
            <person name="Liu J."/>
            <person name="Shao H."/>
            <person name="Ye R."/>
            <person name="Li L."/>
            <person name="Wei W."/>
            <person name="Wang X."/>
            <person name="Wang C."/>
            <person name="Huo Q."/>
            <person name="Li W."/>
            <person name="Guo W."/>
            <person name="Chen H."/>
            <person name="Chen S."/>
            <person name="Zhou L."/>
            <person name="Zhou L."/>
            <person name="Ni X."/>
            <person name="Tian J."/>
            <person name="Zhou Y."/>
            <person name="Sheng Y."/>
            <person name="Liu T."/>
            <person name="Pan Y."/>
            <person name="Xia L."/>
            <person name="Li J."/>
            <person name="Zhao F."/>
            <person name="Cao W."/>
        </authorList>
    </citation>
    <scope>NUCLEOTIDE SEQUENCE</scope>
    <source>
        <strain evidence="2">Rsan-2018</strain>
        <tissue evidence="2">Larvae</tissue>
    </source>
</reference>
<keyword evidence="3" id="KW-1185">Reference proteome</keyword>
<sequence length="127" mass="13871">MLLTVLPSWTTSQLPIKEQRCGLSAIATVQSTNPFLFIVQGPVQSNHTPDNAALLAKTKELFTGQAKTITEMPDLKAQPKDTTVLLDPLNKMLTDPEGNYQSPQSSMGSEGHCSDCLNVRLETKEID</sequence>
<evidence type="ECO:0000256" key="1">
    <source>
        <dbReference type="SAM" id="MobiDB-lite"/>
    </source>
</evidence>
<accession>A0A9D4SWF3</accession>
<name>A0A9D4SWF3_RHISA</name>
<comment type="caution">
    <text evidence="2">The sequence shown here is derived from an EMBL/GenBank/DDBJ whole genome shotgun (WGS) entry which is preliminary data.</text>
</comment>
<protein>
    <submittedName>
        <fullName evidence="2">Uncharacterized protein</fullName>
    </submittedName>
</protein>
<feature type="compositionally biased region" description="Polar residues" evidence="1">
    <location>
        <begin position="99"/>
        <end position="108"/>
    </location>
</feature>
<gene>
    <name evidence="2" type="ORF">HPB52_014844</name>
</gene>
<dbReference type="EMBL" id="JABSTV010001251">
    <property type="protein sequence ID" value="KAH7951892.1"/>
    <property type="molecule type" value="Genomic_DNA"/>
</dbReference>
<reference evidence="2" key="1">
    <citation type="journal article" date="2020" name="Cell">
        <title>Large-Scale Comparative Analyses of Tick Genomes Elucidate Their Genetic Diversity and Vector Capacities.</title>
        <authorList>
            <consortium name="Tick Genome and Microbiome Consortium (TIGMIC)"/>
            <person name="Jia N."/>
            <person name="Wang J."/>
            <person name="Shi W."/>
            <person name="Du L."/>
            <person name="Sun Y."/>
            <person name="Zhan W."/>
            <person name="Jiang J.F."/>
            <person name="Wang Q."/>
            <person name="Zhang B."/>
            <person name="Ji P."/>
            <person name="Bell-Sakyi L."/>
            <person name="Cui X.M."/>
            <person name="Yuan T.T."/>
            <person name="Jiang B.G."/>
            <person name="Yang W.F."/>
            <person name="Lam T.T."/>
            <person name="Chang Q.C."/>
            <person name="Ding S.J."/>
            <person name="Wang X.J."/>
            <person name="Zhu J.G."/>
            <person name="Ruan X.D."/>
            <person name="Zhao L."/>
            <person name="Wei J.T."/>
            <person name="Ye R.Z."/>
            <person name="Que T.C."/>
            <person name="Du C.H."/>
            <person name="Zhou Y.H."/>
            <person name="Cheng J.X."/>
            <person name="Dai P.F."/>
            <person name="Guo W.B."/>
            <person name="Han X.H."/>
            <person name="Huang E.J."/>
            <person name="Li L.F."/>
            <person name="Wei W."/>
            <person name="Gao Y.C."/>
            <person name="Liu J.Z."/>
            <person name="Shao H.Z."/>
            <person name="Wang X."/>
            <person name="Wang C.C."/>
            <person name="Yang T.C."/>
            <person name="Huo Q.B."/>
            <person name="Li W."/>
            <person name="Chen H.Y."/>
            <person name="Chen S.E."/>
            <person name="Zhou L.G."/>
            <person name="Ni X.B."/>
            <person name="Tian J.H."/>
            <person name="Sheng Y."/>
            <person name="Liu T."/>
            <person name="Pan Y.S."/>
            <person name="Xia L.Y."/>
            <person name="Li J."/>
            <person name="Zhao F."/>
            <person name="Cao W.C."/>
        </authorList>
    </citation>
    <scope>NUCLEOTIDE SEQUENCE</scope>
    <source>
        <strain evidence="2">Rsan-2018</strain>
    </source>
</reference>
<proteinExistence type="predicted"/>
<dbReference type="AlphaFoldDB" id="A0A9D4SWF3"/>
<dbReference type="Proteomes" id="UP000821837">
    <property type="component" value="Chromosome 5"/>
</dbReference>